<reference evidence="11" key="1">
    <citation type="submission" date="2021-07" db="EMBL/GenBank/DDBJ databases">
        <title>Candidatus Kaistella beijingensis sp. nov. isolated from a municipal wastewater treatment plant is involved in sludge foaming.</title>
        <authorList>
            <person name="Song Y."/>
            <person name="Liu S.-J."/>
        </authorList>
    </citation>
    <scope>NUCLEOTIDE SEQUENCE</scope>
    <source>
        <strain evidence="11">DSM 43998</strain>
    </source>
</reference>
<keyword evidence="6 10" id="KW-0407">Ion channel</keyword>
<evidence type="ECO:0000256" key="7">
    <source>
        <dbReference type="ARBA" id="ARBA00035120"/>
    </source>
</evidence>
<protein>
    <recommendedName>
        <fullName evidence="10">Fluoride-specific ion channel FluC</fullName>
    </recommendedName>
</protein>
<feature type="binding site" evidence="10">
    <location>
        <position position="79"/>
    </location>
    <ligand>
        <name>Na(+)</name>
        <dbReference type="ChEBI" id="CHEBI:29101"/>
        <note>structural</note>
    </ligand>
</feature>
<keyword evidence="10" id="KW-0813">Transport</keyword>
<feature type="binding site" evidence="10">
    <location>
        <position position="76"/>
    </location>
    <ligand>
        <name>Na(+)</name>
        <dbReference type="ChEBI" id="CHEBI:29101"/>
        <note>structural</note>
    </ligand>
</feature>
<dbReference type="HAMAP" id="MF_00454">
    <property type="entry name" value="FluC"/>
    <property type="match status" value="1"/>
</dbReference>
<dbReference type="RefSeq" id="WP_066469824.1">
    <property type="nucleotide sequence ID" value="NZ_CBCRUZ010000001.1"/>
</dbReference>
<evidence type="ECO:0000256" key="2">
    <source>
        <dbReference type="ARBA" id="ARBA00022475"/>
    </source>
</evidence>
<feature type="transmembrane region" description="Helical" evidence="10">
    <location>
        <begin position="65"/>
        <end position="81"/>
    </location>
</feature>
<comment type="similarity">
    <text evidence="7 10">Belongs to the fluoride channel Fluc/FEX (TC 1.A.43) family.</text>
</comment>
<evidence type="ECO:0000256" key="6">
    <source>
        <dbReference type="ARBA" id="ARBA00023303"/>
    </source>
</evidence>
<evidence type="ECO:0000313" key="12">
    <source>
        <dbReference type="Proteomes" id="UP000887023"/>
    </source>
</evidence>
<dbReference type="PANTHER" id="PTHR28259:SF1">
    <property type="entry name" value="FLUORIDE EXPORT PROTEIN 1-RELATED"/>
    <property type="match status" value="1"/>
</dbReference>
<comment type="function">
    <text evidence="9 10">Fluoride-specific ion channel. Important for reducing fluoride concentration in the cell, thus reducing its toxicity.</text>
</comment>
<keyword evidence="10" id="KW-0479">Metal-binding</keyword>
<feature type="transmembrane region" description="Helical" evidence="10">
    <location>
        <begin position="101"/>
        <end position="123"/>
    </location>
</feature>
<comment type="catalytic activity">
    <reaction evidence="8">
        <text>fluoride(in) = fluoride(out)</text>
        <dbReference type="Rhea" id="RHEA:76159"/>
        <dbReference type="ChEBI" id="CHEBI:17051"/>
    </reaction>
    <physiologicalReaction direction="left-to-right" evidence="8">
        <dbReference type="Rhea" id="RHEA:76160"/>
    </physiologicalReaction>
</comment>
<comment type="subcellular location">
    <subcellularLocation>
        <location evidence="1 10">Cell membrane</location>
        <topology evidence="1 10">Multi-pass membrane protein</topology>
    </subcellularLocation>
</comment>
<evidence type="ECO:0000256" key="8">
    <source>
        <dbReference type="ARBA" id="ARBA00035585"/>
    </source>
</evidence>
<proteinExistence type="inferred from homology"/>
<dbReference type="Proteomes" id="UP000887023">
    <property type="component" value="Chromosome"/>
</dbReference>
<gene>
    <name evidence="10" type="primary">fluC</name>
    <name evidence="10" type="synonym">crcB</name>
    <name evidence="11" type="ORF">KV203_10135</name>
</gene>
<dbReference type="InterPro" id="IPR003691">
    <property type="entry name" value="FluC"/>
</dbReference>
<comment type="activity regulation">
    <text evidence="10">Na(+) is not transported, but it plays an essential structural role and its presence is essential for fluoride channel function.</text>
</comment>
<evidence type="ECO:0000256" key="9">
    <source>
        <dbReference type="ARBA" id="ARBA00049940"/>
    </source>
</evidence>
<keyword evidence="3 10" id="KW-0812">Transmembrane</keyword>
<keyword evidence="10" id="KW-0406">Ion transport</keyword>
<feature type="transmembrane region" description="Helical" evidence="10">
    <location>
        <begin position="35"/>
        <end position="58"/>
    </location>
</feature>
<evidence type="ECO:0000256" key="4">
    <source>
        <dbReference type="ARBA" id="ARBA00022989"/>
    </source>
</evidence>
<name>A0ABX8S769_9ACTN</name>
<keyword evidence="12" id="KW-1185">Reference proteome</keyword>
<evidence type="ECO:0000313" key="11">
    <source>
        <dbReference type="EMBL" id="QXQ12360.1"/>
    </source>
</evidence>
<organism evidence="11 12">
    <name type="scientific">Skermania pinensis</name>
    <dbReference type="NCBI Taxonomy" id="39122"/>
    <lineage>
        <taxon>Bacteria</taxon>
        <taxon>Bacillati</taxon>
        <taxon>Actinomycetota</taxon>
        <taxon>Actinomycetes</taxon>
        <taxon>Mycobacteriales</taxon>
        <taxon>Gordoniaceae</taxon>
        <taxon>Skermania</taxon>
    </lineage>
</organism>
<sequence length="125" mass="12514">MTPALFGALALAGGLGATARVALDGLVRAHTDHAIVWATALINLSGSLLLGLISGLVIAHTLPDAWQVVVGTGFLGGYTTFSTASYETVRLVQQGRRSSAVGYGVGTLIAATALAGAGLRLGALI</sequence>
<evidence type="ECO:0000256" key="10">
    <source>
        <dbReference type="HAMAP-Rule" id="MF_00454"/>
    </source>
</evidence>
<dbReference type="Pfam" id="PF02537">
    <property type="entry name" value="CRCB"/>
    <property type="match status" value="1"/>
</dbReference>
<evidence type="ECO:0000256" key="5">
    <source>
        <dbReference type="ARBA" id="ARBA00023136"/>
    </source>
</evidence>
<keyword evidence="5 10" id="KW-0472">Membrane</keyword>
<dbReference type="PANTHER" id="PTHR28259">
    <property type="entry name" value="FLUORIDE EXPORT PROTEIN 1-RELATED"/>
    <property type="match status" value="1"/>
</dbReference>
<keyword evidence="10" id="KW-0915">Sodium</keyword>
<accession>A0ABX8S769</accession>
<keyword evidence="2 10" id="KW-1003">Cell membrane</keyword>
<evidence type="ECO:0000256" key="3">
    <source>
        <dbReference type="ARBA" id="ARBA00022692"/>
    </source>
</evidence>
<dbReference type="EMBL" id="CP079105">
    <property type="protein sequence ID" value="QXQ12360.1"/>
    <property type="molecule type" value="Genomic_DNA"/>
</dbReference>
<keyword evidence="4 10" id="KW-1133">Transmembrane helix</keyword>
<evidence type="ECO:0000256" key="1">
    <source>
        <dbReference type="ARBA" id="ARBA00004651"/>
    </source>
</evidence>